<dbReference type="eggNOG" id="KOG2750">
    <property type="taxonomic scope" value="Eukaryota"/>
</dbReference>
<dbReference type="GO" id="GO:0005524">
    <property type="term" value="F:ATP binding"/>
    <property type="evidence" value="ECO:0007669"/>
    <property type="project" value="UniProtKB-KW"/>
</dbReference>
<dbReference type="Pfam" id="PF16575">
    <property type="entry name" value="CLP1_P"/>
    <property type="match status" value="1"/>
</dbReference>
<dbReference type="GO" id="GO:0005634">
    <property type="term" value="C:nucleus"/>
    <property type="evidence" value="ECO:0007669"/>
    <property type="project" value="TreeGrafter"/>
</dbReference>
<dbReference type="EMBL" id="FO082058">
    <property type="protein sequence ID" value="CCE73031.1"/>
    <property type="molecule type" value="Genomic_DNA"/>
</dbReference>
<dbReference type="InterPro" id="IPR027417">
    <property type="entry name" value="P-loop_NTPase"/>
</dbReference>
<keyword evidence="11" id="KW-1185">Reference proteome</keyword>
<dbReference type="Proteomes" id="UP000005222">
    <property type="component" value="Chromosome B"/>
</dbReference>
<dbReference type="InterPro" id="IPR045116">
    <property type="entry name" value="Clp1/Grc3"/>
</dbReference>
<sequence>MSAFAALNGSSSGPCVFDDVEVVDDVPGIEEEDQEDQDEQDEQDEVLAYEEFSDEESAPYVADAAEREVLKARESPRTQYSQSSTLPTKSKFMPNDDNLVICDDHIIVGLKVREFVLINGQCKVTIQRGAVKINNIHYYVATPDKPIIIISSQSQSLPTISSTQVLDRSVGIKDDINKENSHLFTSTYKSIVKIENLYTGLENISLYHPPLKRFFHNRSIANDEVLTDYERLFKTYSFEIVLRDSFSTGLYLDKSWIHSINSITEKDVSEHNSKVIMVIGNKNSGKSTFAKSLLNNMILLSNNETKVSYLELDPGQSEYSIPYSLSLTCHDRPTIGIKISNDIDNNECRRHYYGFTTPQGNPDHYIRIIKALITEYNTSHRPKGYPLIINTPGWIKGLGKEILCTLSKCIVPTCMVLMSSNQDPESPDNIDTLSGLSYESLELVPGTFQTSRYSPAQIRLFNKAAYFHTRSLMGYDFQSTLSAFSPFKISYETENSNEGFQGVNLTSIINLDEEEIDLSDLPLMLEATVMGIYLIEHEQFELIKNKRKCHSDQINLPFYLNAKDYDDFLNFSSTDFVYLGLCMVHSINVEEEYMNIYIPPHNQDRIRDLVLSQGFKILLVRGEGEIPNPEYFDRRILSQREEEMRVLKKAKKDGKKNVQLSSIPYVTFETVSKLGGSSKPRKNVLRRGHLR</sequence>
<dbReference type="PANTHER" id="PTHR12755:SF3">
    <property type="entry name" value="POLYNUCLEOTIDE 5'-HYDROXYL-KINASE NOL9"/>
    <property type="match status" value="1"/>
</dbReference>
<dbReference type="InterPro" id="IPR032319">
    <property type="entry name" value="CLP1_P"/>
</dbReference>
<dbReference type="InParanoid" id="G8YSY0"/>
<evidence type="ECO:0000256" key="7">
    <source>
        <dbReference type="ARBA" id="ARBA00022840"/>
    </source>
</evidence>
<evidence type="ECO:0000259" key="9">
    <source>
        <dbReference type="Pfam" id="PF16575"/>
    </source>
</evidence>
<gene>
    <name evidence="10" type="primary">Piso0_000042</name>
    <name evidence="10" type="ORF">GNLVRS01_PISO0B00925g</name>
</gene>
<evidence type="ECO:0000256" key="8">
    <source>
        <dbReference type="SAM" id="MobiDB-lite"/>
    </source>
</evidence>
<feature type="domain" description="Clp1 P-loop" evidence="9">
    <location>
        <begin position="280"/>
        <end position="468"/>
    </location>
</feature>
<dbReference type="OMA" id="GEIPPCE"/>
<evidence type="ECO:0000256" key="1">
    <source>
        <dbReference type="ARBA" id="ARBA00011003"/>
    </source>
</evidence>
<dbReference type="PANTHER" id="PTHR12755">
    <property type="entry name" value="CLEAVAGE/POLYADENYLATION FACTOR IA SUBUNIT CLP1P"/>
    <property type="match status" value="1"/>
</dbReference>
<keyword evidence="7" id="KW-0067">ATP-binding</keyword>
<proteinExistence type="inferred from homology"/>
<dbReference type="AlphaFoldDB" id="G8YSY0"/>
<evidence type="ECO:0000256" key="5">
    <source>
        <dbReference type="ARBA" id="ARBA00022741"/>
    </source>
</evidence>
<dbReference type="GO" id="GO:0051731">
    <property type="term" value="F:polynucleotide 5'-hydroxyl-kinase activity"/>
    <property type="evidence" value="ECO:0007669"/>
    <property type="project" value="InterPro"/>
</dbReference>
<evidence type="ECO:0000256" key="4">
    <source>
        <dbReference type="ARBA" id="ARBA00022679"/>
    </source>
</evidence>
<feature type="region of interest" description="Disordered" evidence="8">
    <location>
        <begin position="1"/>
        <end position="43"/>
    </location>
</feature>
<evidence type="ECO:0000256" key="6">
    <source>
        <dbReference type="ARBA" id="ARBA00022777"/>
    </source>
</evidence>
<evidence type="ECO:0000313" key="10">
    <source>
        <dbReference type="EMBL" id="CCE73031.1"/>
    </source>
</evidence>
<accession>G8YSY0</accession>
<evidence type="ECO:0000256" key="2">
    <source>
        <dbReference type="ARBA" id="ARBA00018706"/>
    </source>
</evidence>
<keyword evidence="4" id="KW-0808">Transferase</keyword>
<organism evidence="10 11">
    <name type="scientific">Pichia sorbitophila (strain ATCC MYA-4447 / BCRC 22081 / CBS 7064 / NBRC 10061 / NRRL Y-12695)</name>
    <name type="common">Hybrid yeast</name>
    <dbReference type="NCBI Taxonomy" id="559304"/>
    <lineage>
        <taxon>Eukaryota</taxon>
        <taxon>Fungi</taxon>
        <taxon>Dikarya</taxon>
        <taxon>Ascomycota</taxon>
        <taxon>Saccharomycotina</taxon>
        <taxon>Pichiomycetes</taxon>
        <taxon>Debaryomycetaceae</taxon>
        <taxon>Millerozyma</taxon>
    </lineage>
</organism>
<keyword evidence="6" id="KW-0418">Kinase</keyword>
<protein>
    <recommendedName>
        <fullName evidence="3">Polynucleotide 5'-hydroxyl-kinase GRC3</fullName>
    </recommendedName>
    <alternativeName>
        <fullName evidence="2">Polynucleotide 5'-hydroxyl-kinase grc3</fullName>
    </alternativeName>
</protein>
<dbReference type="OrthoDB" id="4054781at2759"/>
<feature type="compositionally biased region" description="Acidic residues" evidence="8">
    <location>
        <begin position="18"/>
        <end position="43"/>
    </location>
</feature>
<dbReference type="STRING" id="559304.G8YSY0"/>
<name>G8YSY0_PICSO</name>
<dbReference type="GO" id="GO:0000448">
    <property type="term" value="P:cleavage in ITS2 between 5.8S rRNA and LSU-rRNA of tricistronic rRNA transcript (SSU-rRNA, 5.8S rRNA, LSU-rRNA)"/>
    <property type="evidence" value="ECO:0007669"/>
    <property type="project" value="TreeGrafter"/>
</dbReference>
<comment type="similarity">
    <text evidence="1">Belongs to the Clp1 family. NOL9/GRC3 subfamily.</text>
</comment>
<dbReference type="HOGENOM" id="CLU_010345_1_1_1"/>
<evidence type="ECO:0000256" key="3">
    <source>
        <dbReference type="ARBA" id="ARBA00019824"/>
    </source>
</evidence>
<keyword evidence="5" id="KW-0547">Nucleotide-binding</keyword>
<evidence type="ECO:0000313" key="11">
    <source>
        <dbReference type="Proteomes" id="UP000005222"/>
    </source>
</evidence>
<reference evidence="10 11" key="1">
    <citation type="journal article" date="2012" name="G3 (Bethesda)">
        <title>Pichia sorbitophila, an interspecies yeast hybrid reveals early steps of genome resolution following polyploidization.</title>
        <authorList>
            <person name="Leh Louis V."/>
            <person name="Despons L."/>
            <person name="Friedrich A."/>
            <person name="Martin T."/>
            <person name="Durrens P."/>
            <person name="Casaregola S."/>
            <person name="Neuveglise C."/>
            <person name="Fairhead C."/>
            <person name="Marck C."/>
            <person name="Cruz J.A."/>
            <person name="Straub M.L."/>
            <person name="Kugler V."/>
            <person name="Sacerdot C."/>
            <person name="Uzunov Z."/>
            <person name="Thierry A."/>
            <person name="Weiss S."/>
            <person name="Bleykasten C."/>
            <person name="De Montigny J."/>
            <person name="Jacques N."/>
            <person name="Jung P."/>
            <person name="Lemaire M."/>
            <person name="Mallet S."/>
            <person name="Morel G."/>
            <person name="Richard G.F."/>
            <person name="Sarkar A."/>
            <person name="Savel G."/>
            <person name="Schacherer J."/>
            <person name="Seret M.L."/>
            <person name="Talla E."/>
            <person name="Samson G."/>
            <person name="Jubin C."/>
            <person name="Poulain J."/>
            <person name="Vacherie B."/>
            <person name="Barbe V."/>
            <person name="Pelletier E."/>
            <person name="Sherman D.J."/>
            <person name="Westhof E."/>
            <person name="Weissenbach J."/>
            <person name="Baret P.V."/>
            <person name="Wincker P."/>
            <person name="Gaillardin C."/>
            <person name="Dujon B."/>
            <person name="Souciet J.L."/>
        </authorList>
    </citation>
    <scope>NUCLEOTIDE SEQUENCE [LARGE SCALE GENOMIC DNA]</scope>
    <source>
        <strain evidence="11">ATCC MYA-4447 / BCRC 22081 / CBS 7064 / NBRC 10061 / NRRL Y-12695</strain>
    </source>
</reference>
<dbReference type="SUPFAM" id="SSF52540">
    <property type="entry name" value="P-loop containing nucleoside triphosphate hydrolases"/>
    <property type="match status" value="1"/>
</dbReference>
<dbReference type="FunCoup" id="G8YSY0">
    <property type="interactions" value="252"/>
</dbReference>
<dbReference type="Gene3D" id="3.40.50.300">
    <property type="entry name" value="P-loop containing nucleotide triphosphate hydrolases"/>
    <property type="match status" value="1"/>
</dbReference>